<dbReference type="PANTHER" id="PTHR30408">
    <property type="entry name" value="TYPE-1 RESTRICTION ENZYME ECOKI SPECIFICITY PROTEIN"/>
    <property type="match status" value="1"/>
</dbReference>
<accession>A0A074MEP8</accession>
<comment type="similarity">
    <text evidence="1">Belongs to the type-I restriction system S methylase family.</text>
</comment>
<dbReference type="Gene3D" id="3.90.220.20">
    <property type="entry name" value="DNA methylase specificity domains"/>
    <property type="match status" value="2"/>
</dbReference>
<evidence type="ECO:0000313" key="5">
    <source>
        <dbReference type="EMBL" id="KEO84267.1"/>
    </source>
</evidence>
<dbReference type="EMBL" id="JMIR01000005">
    <property type="protein sequence ID" value="KEO84267.1"/>
    <property type="molecule type" value="Genomic_DNA"/>
</dbReference>
<organism evidence="5 6">
    <name type="scientific">Tumebacillus flagellatus</name>
    <dbReference type="NCBI Taxonomy" id="1157490"/>
    <lineage>
        <taxon>Bacteria</taxon>
        <taxon>Bacillati</taxon>
        <taxon>Bacillota</taxon>
        <taxon>Bacilli</taxon>
        <taxon>Bacillales</taxon>
        <taxon>Alicyclobacillaceae</taxon>
        <taxon>Tumebacillus</taxon>
    </lineage>
</organism>
<comment type="caution">
    <text evidence="5">The sequence shown here is derived from an EMBL/GenBank/DDBJ whole genome shotgun (WGS) entry which is preliminary data.</text>
</comment>
<evidence type="ECO:0000256" key="3">
    <source>
        <dbReference type="ARBA" id="ARBA00023125"/>
    </source>
</evidence>
<feature type="domain" description="Type I restriction modification DNA specificity" evidence="4">
    <location>
        <begin position="2"/>
        <end position="38"/>
    </location>
</feature>
<dbReference type="GO" id="GO:0009307">
    <property type="term" value="P:DNA restriction-modification system"/>
    <property type="evidence" value="ECO:0007669"/>
    <property type="project" value="UniProtKB-KW"/>
</dbReference>
<dbReference type="REBASE" id="98313">
    <property type="entry name" value="S.TflGST4ORF5735P"/>
</dbReference>
<dbReference type="STRING" id="1157490.EL26_05740"/>
<evidence type="ECO:0000259" key="4">
    <source>
        <dbReference type="Pfam" id="PF01420"/>
    </source>
</evidence>
<sequence length="275" mass="31153">MKFKIRVPNIQIQEQIANILGALDEKIEINNAINRNLEDMLQALFKHWFVDFEFPNEHGKPYKSSGGEFEESELGLIPKGWRVASLNEFCMLSTKTVNPSTFPDVTFEHYSIPAFDQGGMPVFEAGSEIKSSKYVVCRDSILVSKLNPATKRIWMPFCLTDDAVCSTEFMNYVPKARELYGFFYSLLDSDAFTQFLISNATGSTNSRQRANPKATLTYKFAYGGMEMLRKFSEAVSSIHIKKSLNSIQNQSLANIRDTLLPKLMSGEIRVPIPQE</sequence>
<gene>
    <name evidence="5" type="ORF">EL26_05740</name>
</gene>
<name>A0A074MEP8_9BACL</name>
<keyword evidence="3" id="KW-0238">DNA-binding</keyword>
<dbReference type="Proteomes" id="UP000027931">
    <property type="component" value="Unassembled WGS sequence"/>
</dbReference>
<evidence type="ECO:0000313" key="6">
    <source>
        <dbReference type="Proteomes" id="UP000027931"/>
    </source>
</evidence>
<dbReference type="AlphaFoldDB" id="A0A074MEP8"/>
<reference evidence="5 6" key="1">
    <citation type="journal article" date="2013" name="Int. J. Syst. Evol. Microbiol.">
        <title>Tumebacillus flagellatus sp. nov., an alpha-amylase/pullulanase-producing bacterium isolated from cassava wastewater.</title>
        <authorList>
            <person name="Wang Q."/>
            <person name="Xie N."/>
            <person name="Qin Y."/>
            <person name="Shen N."/>
            <person name="Zhu J."/>
            <person name="Mi H."/>
            <person name="Huang R."/>
        </authorList>
    </citation>
    <scope>NUCLEOTIDE SEQUENCE [LARGE SCALE GENOMIC DNA]</scope>
    <source>
        <strain evidence="5 6">GST4</strain>
    </source>
</reference>
<evidence type="ECO:0000256" key="2">
    <source>
        <dbReference type="ARBA" id="ARBA00022747"/>
    </source>
</evidence>
<dbReference type="Pfam" id="PF01420">
    <property type="entry name" value="Methylase_S"/>
    <property type="match status" value="1"/>
</dbReference>
<dbReference type="SUPFAM" id="SSF116734">
    <property type="entry name" value="DNA methylase specificity domain"/>
    <property type="match status" value="2"/>
</dbReference>
<dbReference type="InterPro" id="IPR044946">
    <property type="entry name" value="Restrct_endonuc_typeI_TRD_sf"/>
</dbReference>
<keyword evidence="6" id="KW-1185">Reference proteome</keyword>
<dbReference type="InterPro" id="IPR052021">
    <property type="entry name" value="Type-I_RS_S_subunit"/>
</dbReference>
<proteinExistence type="inferred from homology"/>
<dbReference type="GO" id="GO:0003677">
    <property type="term" value="F:DNA binding"/>
    <property type="evidence" value="ECO:0007669"/>
    <property type="project" value="UniProtKB-KW"/>
</dbReference>
<dbReference type="InterPro" id="IPR000055">
    <property type="entry name" value="Restrct_endonuc_typeI_TRD"/>
</dbReference>
<keyword evidence="2" id="KW-0680">Restriction system</keyword>
<evidence type="ECO:0000256" key="1">
    <source>
        <dbReference type="ARBA" id="ARBA00010923"/>
    </source>
</evidence>
<dbReference type="PANTHER" id="PTHR30408:SF13">
    <property type="entry name" value="TYPE I RESTRICTION ENZYME HINDI SPECIFICITY SUBUNIT"/>
    <property type="match status" value="1"/>
</dbReference>
<protein>
    <recommendedName>
        <fullName evidence="4">Type I restriction modification DNA specificity domain-containing protein</fullName>
    </recommendedName>
</protein>
<dbReference type="eggNOG" id="COG0732">
    <property type="taxonomic scope" value="Bacteria"/>
</dbReference>